<dbReference type="CDD" id="cd08235">
    <property type="entry name" value="iditol_2_DH_like"/>
    <property type="match status" value="1"/>
</dbReference>
<dbReference type="SUPFAM" id="SSF50129">
    <property type="entry name" value="GroES-like"/>
    <property type="match status" value="1"/>
</dbReference>
<dbReference type="Pfam" id="PF00107">
    <property type="entry name" value="ADH_zinc_N"/>
    <property type="match status" value="1"/>
</dbReference>
<feature type="domain" description="Enoyl reductase (ER)" evidence="5">
    <location>
        <begin position="32"/>
        <end position="367"/>
    </location>
</feature>
<evidence type="ECO:0000256" key="4">
    <source>
        <dbReference type="SAM" id="Phobius"/>
    </source>
</evidence>
<keyword evidence="3" id="KW-0560">Oxidoreductase</keyword>
<keyword evidence="1" id="KW-0479">Metal-binding</keyword>
<dbReference type="Gene3D" id="3.40.50.720">
    <property type="entry name" value="NAD(P)-binding Rossmann-like Domain"/>
    <property type="match status" value="1"/>
</dbReference>
<dbReference type="SMART" id="SM00829">
    <property type="entry name" value="PKS_ER"/>
    <property type="match status" value="1"/>
</dbReference>
<gene>
    <name evidence="6" type="ORF">OA238_c43370</name>
</gene>
<dbReference type="GO" id="GO:0046872">
    <property type="term" value="F:metal ion binding"/>
    <property type="evidence" value="ECO:0007669"/>
    <property type="project" value="UniProtKB-KW"/>
</dbReference>
<keyword evidence="2" id="KW-0862">Zinc</keyword>
<dbReference type="InterPro" id="IPR050129">
    <property type="entry name" value="Zn_alcohol_dh"/>
</dbReference>
<evidence type="ECO:0000259" key="5">
    <source>
        <dbReference type="SMART" id="SM00829"/>
    </source>
</evidence>
<dbReference type="HOGENOM" id="CLU_026673_11_0_5"/>
<dbReference type="PANTHER" id="PTHR43401">
    <property type="entry name" value="L-THREONINE 3-DEHYDROGENASE"/>
    <property type="match status" value="1"/>
</dbReference>
<dbReference type="Gene3D" id="3.90.180.10">
    <property type="entry name" value="Medium-chain alcohol dehydrogenases, catalytic domain"/>
    <property type="match status" value="1"/>
</dbReference>
<evidence type="ECO:0000313" key="6">
    <source>
        <dbReference type="EMBL" id="AGI74232.1"/>
    </source>
</evidence>
<dbReference type="InterPro" id="IPR036291">
    <property type="entry name" value="NAD(P)-bd_dom_sf"/>
</dbReference>
<dbReference type="STRING" id="391616.OA238_c43370"/>
<evidence type="ECO:0000313" key="7">
    <source>
        <dbReference type="Proteomes" id="UP000004688"/>
    </source>
</evidence>
<keyword evidence="4" id="KW-1133">Transmembrane helix</keyword>
<dbReference type="InterPro" id="IPR013149">
    <property type="entry name" value="ADH-like_C"/>
</dbReference>
<dbReference type="InterPro" id="IPR011032">
    <property type="entry name" value="GroES-like_sf"/>
</dbReference>
<dbReference type="EMBL" id="CP003742">
    <property type="protein sequence ID" value="AGI74232.1"/>
    <property type="molecule type" value="Genomic_DNA"/>
</dbReference>
<evidence type="ECO:0000256" key="2">
    <source>
        <dbReference type="ARBA" id="ARBA00022833"/>
    </source>
</evidence>
<dbReference type="eggNOG" id="COG1063">
    <property type="taxonomic scope" value="Bacteria"/>
</dbReference>
<evidence type="ECO:0000256" key="3">
    <source>
        <dbReference type="ARBA" id="ARBA00023002"/>
    </source>
</evidence>
<dbReference type="Proteomes" id="UP000004688">
    <property type="component" value="Chromosome"/>
</dbReference>
<dbReference type="KEGG" id="oar:OA238_c43370"/>
<dbReference type="InterPro" id="IPR020843">
    <property type="entry name" value="ER"/>
</dbReference>
<protein>
    <submittedName>
        <fullName evidence="6">Zinc-containing alcohol dehydrogenase</fullName>
    </submittedName>
</protein>
<keyword evidence="4" id="KW-0812">Transmembrane</keyword>
<name>M9RPW1_9RHOB</name>
<sequence>MQLVDRLQEYFLIYKMNKRNWEFIIVKATILQAPNQITLKEVEIPVIGTGDLLIRMRAATVCGTDIRIFRGRKTLGVRYPSILGHEFAGEIVDTGGRREFSVGDRIGLCPAISCGQCYRCKRGAENLCEEGMNFGYEIDGGFAEFVRIPSKAVDSGNVRKLPANMTFGEAALVEPLSCVLNGQEKVNLGFADIVVIIGAGPIGLMHVLLARLRGAMKIIVSDPNQYRRDAAMRFGADVAIDPGTENVTARVKAETDGRGADVVLCAIGVPALARQATDMVAHGGRVSLFAGFSKGDVSEMDINAIHYSEITITGSFGLSRRNFDDAFDMVALGRLNVAPLITETFGLDEAPRAFEMAESGAALKVAIENV</sequence>
<organism evidence="6 7">
    <name type="scientific">Octadecabacter arcticus 238</name>
    <dbReference type="NCBI Taxonomy" id="391616"/>
    <lineage>
        <taxon>Bacteria</taxon>
        <taxon>Pseudomonadati</taxon>
        <taxon>Pseudomonadota</taxon>
        <taxon>Alphaproteobacteria</taxon>
        <taxon>Rhodobacterales</taxon>
        <taxon>Roseobacteraceae</taxon>
        <taxon>Octadecabacter</taxon>
    </lineage>
</organism>
<evidence type="ECO:0000256" key="1">
    <source>
        <dbReference type="ARBA" id="ARBA00022723"/>
    </source>
</evidence>
<dbReference type="SUPFAM" id="SSF51735">
    <property type="entry name" value="NAD(P)-binding Rossmann-fold domains"/>
    <property type="match status" value="1"/>
</dbReference>
<proteinExistence type="predicted"/>
<feature type="transmembrane region" description="Helical" evidence="4">
    <location>
        <begin position="188"/>
        <end position="209"/>
    </location>
</feature>
<dbReference type="Pfam" id="PF08240">
    <property type="entry name" value="ADH_N"/>
    <property type="match status" value="1"/>
</dbReference>
<keyword evidence="4" id="KW-0472">Membrane</keyword>
<reference evidence="6 7" key="1">
    <citation type="journal article" date="2013" name="PLoS ONE">
        <title>Poles Apart: Arctic and Antarctic Octadecabacter strains Share High Genome Plasticity and a New Type of Xanthorhodopsin.</title>
        <authorList>
            <person name="Vollmers J."/>
            <person name="Voget S."/>
            <person name="Dietrich S."/>
            <person name="Gollnow K."/>
            <person name="Smits M."/>
            <person name="Meyer K."/>
            <person name="Brinkhoff T."/>
            <person name="Simon M."/>
            <person name="Daniel R."/>
        </authorList>
    </citation>
    <scope>NUCLEOTIDE SEQUENCE [LARGE SCALE GENOMIC DNA]</scope>
    <source>
        <strain evidence="6 7">238</strain>
    </source>
</reference>
<dbReference type="GO" id="GO:0016491">
    <property type="term" value="F:oxidoreductase activity"/>
    <property type="evidence" value="ECO:0007669"/>
    <property type="project" value="UniProtKB-KW"/>
</dbReference>
<dbReference type="AlphaFoldDB" id="M9RPW1"/>
<dbReference type="PANTHER" id="PTHR43401:SF2">
    <property type="entry name" value="L-THREONINE 3-DEHYDROGENASE"/>
    <property type="match status" value="1"/>
</dbReference>
<accession>M9RPW1</accession>
<dbReference type="InterPro" id="IPR013154">
    <property type="entry name" value="ADH-like_N"/>
</dbReference>
<keyword evidence="7" id="KW-1185">Reference proteome</keyword>